<keyword evidence="2" id="KW-0812">Transmembrane</keyword>
<proteinExistence type="predicted"/>
<protein>
    <submittedName>
        <fullName evidence="3">Uncharacterized protein</fullName>
    </submittedName>
</protein>
<evidence type="ECO:0000313" key="4">
    <source>
        <dbReference type="Proteomes" id="UP000219338"/>
    </source>
</evidence>
<sequence length="338" mass="36667">MSEEQVSLAMVNQELLGVFVHGIHTSIVVFTLWAIFSSKERRPKTRNIMVFLIVLLYIFATICVATNWAFATMYLFTGEGSSNTIVRYLHRWPGTVALGMNSSIADWITPSSCKDLALLDYLGPSLVSRYFANSAFSGSACGCIAFLFKLRDTAIFGRSPSEVDWTVVYLCCSLGTTLLCTTLITYRIVTAKKGTNDCTNTNTYHRVIEVLIESALLYAIGLIGFIVLITLNLSTSFFAQTLFVSITAISPTLIAARVASGNARPNDSWQASNNASSLRFGSAAHSTSVNADSELTANGQDADLEQGGSDATDNRELEHVVNTGQGPENRGKEAASNF</sequence>
<keyword evidence="2" id="KW-1133">Transmembrane helix</keyword>
<name>A0A284S9Q7_ARMOS</name>
<keyword evidence="4" id="KW-1185">Reference proteome</keyword>
<feature type="region of interest" description="Disordered" evidence="1">
    <location>
        <begin position="298"/>
        <end position="338"/>
    </location>
</feature>
<organism evidence="3 4">
    <name type="scientific">Armillaria ostoyae</name>
    <name type="common">Armillaria root rot fungus</name>
    <dbReference type="NCBI Taxonomy" id="47428"/>
    <lineage>
        <taxon>Eukaryota</taxon>
        <taxon>Fungi</taxon>
        <taxon>Dikarya</taxon>
        <taxon>Basidiomycota</taxon>
        <taxon>Agaricomycotina</taxon>
        <taxon>Agaricomycetes</taxon>
        <taxon>Agaricomycetidae</taxon>
        <taxon>Agaricales</taxon>
        <taxon>Marasmiineae</taxon>
        <taxon>Physalacriaceae</taxon>
        <taxon>Armillaria</taxon>
    </lineage>
</organism>
<dbReference type="OrthoDB" id="3038148at2759"/>
<dbReference type="AlphaFoldDB" id="A0A284S9Q7"/>
<feature type="transmembrane region" description="Helical" evidence="2">
    <location>
        <begin position="167"/>
        <end position="189"/>
    </location>
</feature>
<dbReference type="Proteomes" id="UP000219338">
    <property type="component" value="Unassembled WGS sequence"/>
</dbReference>
<reference evidence="4" key="1">
    <citation type="journal article" date="2017" name="Nat. Ecol. Evol.">
        <title>Genome expansion and lineage-specific genetic innovations in the forest pathogenic fungi Armillaria.</title>
        <authorList>
            <person name="Sipos G."/>
            <person name="Prasanna A.N."/>
            <person name="Walter M.C."/>
            <person name="O'Connor E."/>
            <person name="Balint B."/>
            <person name="Krizsan K."/>
            <person name="Kiss B."/>
            <person name="Hess J."/>
            <person name="Varga T."/>
            <person name="Slot J."/>
            <person name="Riley R."/>
            <person name="Boka B."/>
            <person name="Rigling D."/>
            <person name="Barry K."/>
            <person name="Lee J."/>
            <person name="Mihaltcheva S."/>
            <person name="LaButti K."/>
            <person name="Lipzen A."/>
            <person name="Waldron R."/>
            <person name="Moloney N.M."/>
            <person name="Sperisen C."/>
            <person name="Kredics L."/>
            <person name="Vagvoelgyi C."/>
            <person name="Patrignani A."/>
            <person name="Fitzpatrick D."/>
            <person name="Nagy I."/>
            <person name="Doyle S."/>
            <person name="Anderson J.B."/>
            <person name="Grigoriev I.V."/>
            <person name="Gueldener U."/>
            <person name="Muensterkoetter M."/>
            <person name="Nagy L.G."/>
        </authorList>
    </citation>
    <scope>NUCLEOTIDE SEQUENCE [LARGE SCALE GENOMIC DNA]</scope>
    <source>
        <strain evidence="4">C18/9</strain>
    </source>
</reference>
<accession>A0A284S9Q7</accession>
<dbReference type="OMA" id="ICVATNW"/>
<feature type="transmembrane region" description="Helical" evidence="2">
    <location>
        <begin position="15"/>
        <end position="36"/>
    </location>
</feature>
<feature type="transmembrane region" description="Helical" evidence="2">
    <location>
        <begin position="48"/>
        <end position="70"/>
    </location>
</feature>
<dbReference type="EMBL" id="FUEG01000048">
    <property type="protein sequence ID" value="SJL17748.1"/>
    <property type="molecule type" value="Genomic_DNA"/>
</dbReference>
<evidence type="ECO:0000256" key="1">
    <source>
        <dbReference type="SAM" id="MobiDB-lite"/>
    </source>
</evidence>
<feature type="compositionally biased region" description="Basic and acidic residues" evidence="1">
    <location>
        <begin position="329"/>
        <end position="338"/>
    </location>
</feature>
<feature type="transmembrane region" description="Helical" evidence="2">
    <location>
        <begin position="210"/>
        <end position="231"/>
    </location>
</feature>
<keyword evidence="2" id="KW-0472">Membrane</keyword>
<gene>
    <name evidence="3" type="ORF">ARMOST_21309</name>
</gene>
<evidence type="ECO:0000313" key="3">
    <source>
        <dbReference type="EMBL" id="SJL17748.1"/>
    </source>
</evidence>
<evidence type="ECO:0000256" key="2">
    <source>
        <dbReference type="SAM" id="Phobius"/>
    </source>
</evidence>
<feature type="transmembrane region" description="Helical" evidence="2">
    <location>
        <begin position="237"/>
        <end position="256"/>
    </location>
</feature>